<dbReference type="GO" id="GO:0005634">
    <property type="term" value="C:nucleus"/>
    <property type="evidence" value="ECO:0007669"/>
    <property type="project" value="UniProtKB-SubCell"/>
</dbReference>
<keyword evidence="4" id="KW-0540">Nuclease</keyword>
<dbReference type="Pfam" id="PF13359">
    <property type="entry name" value="DDE_Tnp_4"/>
    <property type="match status" value="1"/>
</dbReference>
<evidence type="ECO:0000259" key="8">
    <source>
        <dbReference type="Pfam" id="PF13359"/>
    </source>
</evidence>
<organism evidence="9 10">
    <name type="scientific">Rhamnusium bicolor</name>
    <dbReference type="NCBI Taxonomy" id="1586634"/>
    <lineage>
        <taxon>Eukaryota</taxon>
        <taxon>Metazoa</taxon>
        <taxon>Ecdysozoa</taxon>
        <taxon>Arthropoda</taxon>
        <taxon>Hexapoda</taxon>
        <taxon>Insecta</taxon>
        <taxon>Pterygota</taxon>
        <taxon>Neoptera</taxon>
        <taxon>Endopterygota</taxon>
        <taxon>Coleoptera</taxon>
        <taxon>Polyphaga</taxon>
        <taxon>Cucujiformia</taxon>
        <taxon>Chrysomeloidea</taxon>
        <taxon>Cerambycidae</taxon>
        <taxon>Lepturinae</taxon>
        <taxon>Rhagiini</taxon>
        <taxon>Rhamnusium</taxon>
    </lineage>
</organism>
<evidence type="ECO:0000256" key="6">
    <source>
        <dbReference type="ARBA" id="ARBA00022801"/>
    </source>
</evidence>
<comment type="cofactor">
    <cofactor evidence="1">
        <name>a divalent metal cation</name>
        <dbReference type="ChEBI" id="CHEBI:60240"/>
    </cofactor>
</comment>
<accession>A0AAV8ZIL9</accession>
<evidence type="ECO:0000313" key="9">
    <source>
        <dbReference type="EMBL" id="KAJ8964407.1"/>
    </source>
</evidence>
<dbReference type="PANTHER" id="PTHR22930">
    <property type="match status" value="1"/>
</dbReference>
<dbReference type="AlphaFoldDB" id="A0AAV8ZIL9"/>
<evidence type="ECO:0000256" key="3">
    <source>
        <dbReference type="ARBA" id="ARBA00006958"/>
    </source>
</evidence>
<evidence type="ECO:0000256" key="5">
    <source>
        <dbReference type="ARBA" id="ARBA00022723"/>
    </source>
</evidence>
<dbReference type="InterPro" id="IPR045249">
    <property type="entry name" value="HARBI1-like"/>
</dbReference>
<evidence type="ECO:0000256" key="2">
    <source>
        <dbReference type="ARBA" id="ARBA00004123"/>
    </source>
</evidence>
<gene>
    <name evidence="9" type="ORF">NQ314_004927</name>
</gene>
<dbReference type="EMBL" id="JANEYF010001363">
    <property type="protein sequence ID" value="KAJ8964407.1"/>
    <property type="molecule type" value="Genomic_DNA"/>
</dbReference>
<keyword evidence="7" id="KW-0539">Nucleus</keyword>
<comment type="caution">
    <text evidence="9">The sequence shown here is derived from an EMBL/GenBank/DDBJ whole genome shotgun (WGS) entry which is preliminary data.</text>
</comment>
<evidence type="ECO:0000256" key="7">
    <source>
        <dbReference type="ARBA" id="ARBA00023242"/>
    </source>
</evidence>
<dbReference type="Proteomes" id="UP001162156">
    <property type="component" value="Unassembled WGS sequence"/>
</dbReference>
<dbReference type="InterPro" id="IPR027806">
    <property type="entry name" value="HARBI1_dom"/>
</dbReference>
<sequence>MKKVIGAVDGFHIPVNKPTHGIKFFNRKHFYFVIQGICKSNNLFSDVDDRWPGTVHEARVFSISEIYPHGLALCVPDYIIGNAAYPCKNWAMTPYTNNGHLTATYILIIAKIRVKIEYIFALLLERFRRLTEMLDMNEMENIMSAIIAACVLHNICILQMDDNDIEHYINVCLQNIALIRFLNVNHNDNKRGFQRRDILAEQLWNR</sequence>
<keyword evidence="6" id="KW-0378">Hydrolase</keyword>
<feature type="domain" description="DDE Tnp4" evidence="8">
    <location>
        <begin position="8"/>
        <end position="154"/>
    </location>
</feature>
<comment type="similarity">
    <text evidence="3">Belongs to the HARBI1 family.</text>
</comment>
<dbReference type="GO" id="GO:0004518">
    <property type="term" value="F:nuclease activity"/>
    <property type="evidence" value="ECO:0007669"/>
    <property type="project" value="UniProtKB-KW"/>
</dbReference>
<dbReference type="PANTHER" id="PTHR22930:SF85">
    <property type="entry name" value="GH03217P-RELATED"/>
    <property type="match status" value="1"/>
</dbReference>
<protein>
    <recommendedName>
        <fullName evidence="8">DDE Tnp4 domain-containing protein</fullName>
    </recommendedName>
</protein>
<keyword evidence="5" id="KW-0479">Metal-binding</keyword>
<proteinExistence type="inferred from homology"/>
<keyword evidence="10" id="KW-1185">Reference proteome</keyword>
<dbReference type="GO" id="GO:0016787">
    <property type="term" value="F:hydrolase activity"/>
    <property type="evidence" value="ECO:0007669"/>
    <property type="project" value="UniProtKB-KW"/>
</dbReference>
<name>A0AAV8ZIL9_9CUCU</name>
<dbReference type="GO" id="GO:0046872">
    <property type="term" value="F:metal ion binding"/>
    <property type="evidence" value="ECO:0007669"/>
    <property type="project" value="UniProtKB-KW"/>
</dbReference>
<reference evidence="9" key="1">
    <citation type="journal article" date="2023" name="Insect Mol. Biol.">
        <title>Genome sequencing provides insights into the evolution of gene families encoding plant cell wall-degrading enzymes in longhorned beetles.</title>
        <authorList>
            <person name="Shin N.R."/>
            <person name="Okamura Y."/>
            <person name="Kirsch R."/>
            <person name="Pauchet Y."/>
        </authorList>
    </citation>
    <scope>NUCLEOTIDE SEQUENCE</scope>
    <source>
        <strain evidence="9">RBIC_L_NR</strain>
    </source>
</reference>
<evidence type="ECO:0000313" key="10">
    <source>
        <dbReference type="Proteomes" id="UP001162156"/>
    </source>
</evidence>
<evidence type="ECO:0000256" key="1">
    <source>
        <dbReference type="ARBA" id="ARBA00001968"/>
    </source>
</evidence>
<evidence type="ECO:0000256" key="4">
    <source>
        <dbReference type="ARBA" id="ARBA00022722"/>
    </source>
</evidence>
<comment type="subcellular location">
    <subcellularLocation>
        <location evidence="2">Nucleus</location>
    </subcellularLocation>
</comment>